<proteinExistence type="predicted"/>
<gene>
    <name evidence="3" type="ORF">MGN01_08850</name>
</gene>
<evidence type="ECO:0000256" key="1">
    <source>
        <dbReference type="SAM" id="MobiDB-lite"/>
    </source>
</evidence>
<comment type="caution">
    <text evidence="3">The sequence shown here is derived from an EMBL/GenBank/DDBJ whole genome shotgun (WGS) entry which is preliminary data.</text>
</comment>
<name>A0A512JGF7_9HYPH</name>
<feature type="signal peptide" evidence="2">
    <location>
        <begin position="1"/>
        <end position="22"/>
    </location>
</feature>
<feature type="chain" id="PRO_5021784993" evidence="2">
    <location>
        <begin position="23"/>
        <end position="96"/>
    </location>
</feature>
<reference evidence="3 4" key="1">
    <citation type="submission" date="2019-07" db="EMBL/GenBank/DDBJ databases">
        <title>Whole genome shotgun sequence of Methylobacterium gnaphalii NBRC 107716.</title>
        <authorList>
            <person name="Hosoyama A."/>
            <person name="Uohara A."/>
            <person name="Ohji S."/>
            <person name="Ichikawa N."/>
        </authorList>
    </citation>
    <scope>NUCLEOTIDE SEQUENCE [LARGE SCALE GENOMIC DNA]</scope>
    <source>
        <strain evidence="3 4">NBRC 107716</strain>
    </source>
</reference>
<evidence type="ECO:0000313" key="3">
    <source>
        <dbReference type="EMBL" id="GEP09040.1"/>
    </source>
</evidence>
<feature type="region of interest" description="Disordered" evidence="1">
    <location>
        <begin position="46"/>
        <end position="96"/>
    </location>
</feature>
<evidence type="ECO:0000256" key="2">
    <source>
        <dbReference type="SAM" id="SignalP"/>
    </source>
</evidence>
<dbReference type="RefSeq" id="WP_147045385.1">
    <property type="nucleotide sequence ID" value="NZ_BJZV01000004.1"/>
</dbReference>
<organism evidence="3 4">
    <name type="scientific">Methylobacterium gnaphalii</name>
    <dbReference type="NCBI Taxonomy" id="1010610"/>
    <lineage>
        <taxon>Bacteria</taxon>
        <taxon>Pseudomonadati</taxon>
        <taxon>Pseudomonadota</taxon>
        <taxon>Alphaproteobacteria</taxon>
        <taxon>Hyphomicrobiales</taxon>
        <taxon>Methylobacteriaceae</taxon>
        <taxon>Methylobacterium</taxon>
    </lineage>
</organism>
<dbReference type="EMBL" id="BJZV01000004">
    <property type="protein sequence ID" value="GEP09040.1"/>
    <property type="molecule type" value="Genomic_DNA"/>
</dbReference>
<dbReference type="OrthoDB" id="8005892at2"/>
<protein>
    <submittedName>
        <fullName evidence="3">Uncharacterized protein</fullName>
    </submittedName>
</protein>
<dbReference type="AlphaFoldDB" id="A0A512JGF7"/>
<feature type="compositionally biased region" description="Polar residues" evidence="1">
    <location>
        <begin position="65"/>
        <end position="80"/>
    </location>
</feature>
<keyword evidence="2" id="KW-0732">Signal</keyword>
<sequence length="96" mass="9181">MSKFGFAIAAALALTTPSVAQTAIPAGQSAVVPGYATSTGVIIAGQNNTGGDVDLTIPRGATGADTYQSDSAAAGNSNQPERAVPQGSGGGGSNSN</sequence>
<accession>A0A512JGF7</accession>
<dbReference type="Proteomes" id="UP000321750">
    <property type="component" value="Unassembled WGS sequence"/>
</dbReference>
<feature type="compositionally biased region" description="Gly residues" evidence="1">
    <location>
        <begin position="87"/>
        <end position="96"/>
    </location>
</feature>
<keyword evidence="4" id="KW-1185">Reference proteome</keyword>
<evidence type="ECO:0000313" key="4">
    <source>
        <dbReference type="Proteomes" id="UP000321750"/>
    </source>
</evidence>